<keyword evidence="15" id="KW-1185">Reference proteome</keyword>
<dbReference type="InterPro" id="IPR001789">
    <property type="entry name" value="Sig_transdc_resp-reg_receiver"/>
</dbReference>
<evidence type="ECO:0000259" key="13">
    <source>
        <dbReference type="PROSITE" id="PS50894"/>
    </source>
</evidence>
<dbReference type="PROSITE" id="PS50110">
    <property type="entry name" value="RESPONSE_REGULATORY"/>
    <property type="match status" value="1"/>
</dbReference>
<dbReference type="Gene3D" id="1.20.120.160">
    <property type="entry name" value="HPT domain"/>
    <property type="match status" value="1"/>
</dbReference>
<evidence type="ECO:0000313" key="15">
    <source>
        <dbReference type="Proteomes" id="UP000078476"/>
    </source>
</evidence>
<keyword evidence="7" id="KW-1133">Transmembrane helix</keyword>
<evidence type="ECO:0008006" key="16">
    <source>
        <dbReference type="Google" id="ProtNLM"/>
    </source>
</evidence>
<dbReference type="Proteomes" id="UP000078476">
    <property type="component" value="Unassembled WGS sequence"/>
</dbReference>
<keyword evidence="5" id="KW-0547">Nucleotide-binding</keyword>
<dbReference type="CDD" id="cd17546">
    <property type="entry name" value="REC_hyHK_CKI1_RcsC-like"/>
    <property type="match status" value="1"/>
</dbReference>
<dbReference type="GO" id="GO:0005524">
    <property type="term" value="F:ATP binding"/>
    <property type="evidence" value="ECO:0007669"/>
    <property type="project" value="UniProtKB-KW"/>
</dbReference>
<dbReference type="SMART" id="SM00448">
    <property type="entry name" value="REC"/>
    <property type="match status" value="1"/>
</dbReference>
<feature type="modified residue" description="4-aspartylphosphate" evidence="11">
    <location>
        <position position="56"/>
    </location>
</feature>
<dbReference type="PANTHER" id="PTHR45339">
    <property type="entry name" value="HYBRID SIGNAL TRANSDUCTION HISTIDINE KINASE J"/>
    <property type="match status" value="1"/>
</dbReference>
<evidence type="ECO:0000259" key="12">
    <source>
        <dbReference type="PROSITE" id="PS50110"/>
    </source>
</evidence>
<proteinExistence type="predicted"/>
<dbReference type="EMBL" id="LUUI01000098">
    <property type="protein sequence ID" value="OAI16070.1"/>
    <property type="molecule type" value="Genomic_DNA"/>
</dbReference>
<name>A0A177NG91_9GAMM</name>
<dbReference type="GO" id="GO:0005886">
    <property type="term" value="C:plasma membrane"/>
    <property type="evidence" value="ECO:0007669"/>
    <property type="project" value="UniProtKB-SubCell"/>
</dbReference>
<comment type="caution">
    <text evidence="14">The sequence shown here is derived from an EMBL/GenBank/DDBJ whole genome shotgun (WGS) entry which is preliminary data.</text>
</comment>
<dbReference type="PANTHER" id="PTHR45339:SF1">
    <property type="entry name" value="HYBRID SIGNAL TRANSDUCTION HISTIDINE KINASE J"/>
    <property type="match status" value="1"/>
</dbReference>
<keyword evidence="6" id="KW-0067">ATP-binding</keyword>
<evidence type="ECO:0000256" key="10">
    <source>
        <dbReference type="PROSITE-ProRule" id="PRU00110"/>
    </source>
</evidence>
<evidence type="ECO:0000256" key="9">
    <source>
        <dbReference type="ARBA" id="ARBA00023136"/>
    </source>
</evidence>
<sequence length="246" mass="27697">MILTELSILIADDNEMNRWLLAEQLSVWSNDVALACDGLEAWNLLQDRQYSMVFLDVNMPGLNGFELVKKARTESLNRLTPIIAVTAHIQTHQRYLLIEDGFNECLVKPIVLADLQHVLSNWCAPTATVSSQYYAQALLKKTEHNPALGQVFFQKMLQEVPTQLVDLGQALQDQQCQIALDIAHKLHGSFCFSGFDDLRAIAGQLEQDLLNIDLPKANQQFQRLTNGFANLLNLQNDVIANLFGDF</sequence>
<evidence type="ECO:0000256" key="3">
    <source>
        <dbReference type="ARBA" id="ARBA00022553"/>
    </source>
</evidence>
<evidence type="ECO:0000256" key="2">
    <source>
        <dbReference type="ARBA" id="ARBA00022475"/>
    </source>
</evidence>
<dbReference type="PROSITE" id="PS50894">
    <property type="entry name" value="HPT"/>
    <property type="match status" value="1"/>
</dbReference>
<keyword evidence="3 11" id="KW-0597">Phosphoprotein</keyword>
<dbReference type="SUPFAM" id="SSF52172">
    <property type="entry name" value="CheY-like"/>
    <property type="match status" value="1"/>
</dbReference>
<dbReference type="Pfam" id="PF00072">
    <property type="entry name" value="Response_reg"/>
    <property type="match status" value="1"/>
</dbReference>
<gene>
    <name evidence="14" type="ORF">A1359_08615</name>
</gene>
<dbReference type="Pfam" id="PF01627">
    <property type="entry name" value="Hpt"/>
    <property type="match status" value="1"/>
</dbReference>
<dbReference type="InterPro" id="IPR036641">
    <property type="entry name" value="HPT_dom_sf"/>
</dbReference>
<keyword evidence="2" id="KW-1003">Cell membrane</keyword>
<keyword evidence="4" id="KW-0812">Transmembrane</keyword>
<dbReference type="Gene3D" id="3.40.50.2300">
    <property type="match status" value="1"/>
</dbReference>
<evidence type="ECO:0000256" key="11">
    <source>
        <dbReference type="PROSITE-ProRule" id="PRU00169"/>
    </source>
</evidence>
<evidence type="ECO:0000256" key="5">
    <source>
        <dbReference type="ARBA" id="ARBA00022741"/>
    </source>
</evidence>
<reference evidence="14 15" key="1">
    <citation type="submission" date="2016-03" db="EMBL/GenBank/DDBJ databases">
        <authorList>
            <person name="Ploux O."/>
        </authorList>
    </citation>
    <scope>NUCLEOTIDE SEQUENCE [LARGE SCALE GENOMIC DNA]</scope>
    <source>
        <strain evidence="14 15">R-45370</strain>
    </source>
</reference>
<comment type="subcellular location">
    <subcellularLocation>
        <location evidence="1">Cell membrane</location>
        <topology evidence="1">Multi-pass membrane protein</topology>
    </subcellularLocation>
</comment>
<keyword evidence="9" id="KW-0472">Membrane</keyword>
<dbReference type="AlphaFoldDB" id="A0A177NG91"/>
<evidence type="ECO:0000313" key="14">
    <source>
        <dbReference type="EMBL" id="OAI16070.1"/>
    </source>
</evidence>
<evidence type="ECO:0000256" key="7">
    <source>
        <dbReference type="ARBA" id="ARBA00022989"/>
    </source>
</evidence>
<dbReference type="InterPro" id="IPR008207">
    <property type="entry name" value="Sig_transdc_His_kin_Hpt_dom"/>
</dbReference>
<dbReference type="SUPFAM" id="SSF47226">
    <property type="entry name" value="Histidine-containing phosphotransfer domain, HPT domain"/>
    <property type="match status" value="1"/>
</dbReference>
<feature type="domain" description="Response regulatory" evidence="12">
    <location>
        <begin position="7"/>
        <end position="123"/>
    </location>
</feature>
<dbReference type="RefSeq" id="WP_066981659.1">
    <property type="nucleotide sequence ID" value="NZ_LUUI01000098.1"/>
</dbReference>
<evidence type="ECO:0000256" key="6">
    <source>
        <dbReference type="ARBA" id="ARBA00022840"/>
    </source>
</evidence>
<keyword evidence="8" id="KW-0902">Two-component regulatory system</keyword>
<evidence type="ECO:0000256" key="1">
    <source>
        <dbReference type="ARBA" id="ARBA00004651"/>
    </source>
</evidence>
<dbReference type="GO" id="GO:0004672">
    <property type="term" value="F:protein kinase activity"/>
    <property type="evidence" value="ECO:0007669"/>
    <property type="project" value="UniProtKB-ARBA"/>
</dbReference>
<dbReference type="STRING" id="980561.A1359_08615"/>
<feature type="domain" description="HPt" evidence="13">
    <location>
        <begin position="145"/>
        <end position="246"/>
    </location>
</feature>
<evidence type="ECO:0000256" key="8">
    <source>
        <dbReference type="ARBA" id="ARBA00023012"/>
    </source>
</evidence>
<dbReference type="OrthoDB" id="5570135at2"/>
<feature type="modified residue" description="Phosphohistidine" evidence="10">
    <location>
        <position position="184"/>
    </location>
</feature>
<evidence type="ECO:0000256" key="4">
    <source>
        <dbReference type="ARBA" id="ARBA00022692"/>
    </source>
</evidence>
<protein>
    <recommendedName>
        <fullName evidence="16">Response regulatory domain-containing protein</fullName>
    </recommendedName>
</protein>
<dbReference type="GO" id="GO:0000160">
    <property type="term" value="P:phosphorelay signal transduction system"/>
    <property type="evidence" value="ECO:0007669"/>
    <property type="project" value="UniProtKB-KW"/>
</dbReference>
<dbReference type="InterPro" id="IPR011006">
    <property type="entry name" value="CheY-like_superfamily"/>
</dbReference>
<organism evidence="14 15">
    <name type="scientific">Methylomonas lenta</name>
    <dbReference type="NCBI Taxonomy" id="980561"/>
    <lineage>
        <taxon>Bacteria</taxon>
        <taxon>Pseudomonadati</taxon>
        <taxon>Pseudomonadota</taxon>
        <taxon>Gammaproteobacteria</taxon>
        <taxon>Methylococcales</taxon>
        <taxon>Methylococcaceae</taxon>
        <taxon>Methylomonas</taxon>
    </lineage>
</organism>
<accession>A0A177NG91</accession>